<dbReference type="Gene3D" id="3.30.200.20">
    <property type="entry name" value="Phosphorylase Kinase, domain 1"/>
    <property type="match status" value="1"/>
</dbReference>
<comment type="caution">
    <text evidence="1">The sequence shown here is derived from an EMBL/GenBank/DDBJ whole genome shotgun (WGS) entry which is preliminary data.</text>
</comment>
<dbReference type="PANTHER" id="PTHR45621">
    <property type="entry name" value="OS01G0588500 PROTEIN-RELATED"/>
    <property type="match status" value="1"/>
</dbReference>
<sequence>ELKSATRNFRSESVLGGGGLGYVFKGWIEKNGIAPVNPGTGLTVAIKTLNLDGLQGHKEWL</sequence>
<dbReference type="Proteomes" id="UP000824469">
    <property type="component" value="Unassembled WGS sequence"/>
</dbReference>
<organism evidence="1 2">
    <name type="scientific">Taxus chinensis</name>
    <name type="common">Chinese yew</name>
    <name type="synonym">Taxus wallichiana var. chinensis</name>
    <dbReference type="NCBI Taxonomy" id="29808"/>
    <lineage>
        <taxon>Eukaryota</taxon>
        <taxon>Viridiplantae</taxon>
        <taxon>Streptophyta</taxon>
        <taxon>Embryophyta</taxon>
        <taxon>Tracheophyta</taxon>
        <taxon>Spermatophyta</taxon>
        <taxon>Pinopsida</taxon>
        <taxon>Pinidae</taxon>
        <taxon>Conifers II</taxon>
        <taxon>Cupressales</taxon>
        <taxon>Taxaceae</taxon>
        <taxon>Taxus</taxon>
    </lineage>
</organism>
<gene>
    <name evidence="1" type="ORF">KI387_025977</name>
</gene>
<accession>A0AA38L858</accession>
<reference evidence="1 2" key="1">
    <citation type="journal article" date="2021" name="Nat. Plants">
        <title>The Taxus genome provides insights into paclitaxel biosynthesis.</title>
        <authorList>
            <person name="Xiong X."/>
            <person name="Gou J."/>
            <person name="Liao Q."/>
            <person name="Li Y."/>
            <person name="Zhou Q."/>
            <person name="Bi G."/>
            <person name="Li C."/>
            <person name="Du R."/>
            <person name="Wang X."/>
            <person name="Sun T."/>
            <person name="Guo L."/>
            <person name="Liang H."/>
            <person name="Lu P."/>
            <person name="Wu Y."/>
            <person name="Zhang Z."/>
            <person name="Ro D.K."/>
            <person name="Shang Y."/>
            <person name="Huang S."/>
            <person name="Yan J."/>
        </authorList>
    </citation>
    <scope>NUCLEOTIDE SEQUENCE [LARGE SCALE GENOMIC DNA]</scope>
    <source>
        <strain evidence="1">Ta-2019</strain>
    </source>
</reference>
<feature type="non-terminal residue" evidence="1">
    <location>
        <position position="61"/>
    </location>
</feature>
<name>A0AA38L858_TAXCH</name>
<proteinExistence type="predicted"/>
<evidence type="ECO:0000313" key="1">
    <source>
        <dbReference type="EMBL" id="KAH9310942.1"/>
    </source>
</evidence>
<evidence type="ECO:0000313" key="2">
    <source>
        <dbReference type="Proteomes" id="UP000824469"/>
    </source>
</evidence>
<feature type="non-terminal residue" evidence="1">
    <location>
        <position position="1"/>
    </location>
</feature>
<dbReference type="EMBL" id="JAHRHJ020000006">
    <property type="protein sequence ID" value="KAH9310942.1"/>
    <property type="molecule type" value="Genomic_DNA"/>
</dbReference>
<keyword evidence="2" id="KW-1185">Reference proteome</keyword>
<dbReference type="SUPFAM" id="SSF56112">
    <property type="entry name" value="Protein kinase-like (PK-like)"/>
    <property type="match status" value="1"/>
</dbReference>
<protein>
    <submittedName>
        <fullName evidence="1">Uncharacterized protein</fullName>
    </submittedName>
</protein>
<dbReference type="InterPro" id="IPR050823">
    <property type="entry name" value="Plant_Ser_Thr_Prot_Kinase"/>
</dbReference>
<dbReference type="InterPro" id="IPR011009">
    <property type="entry name" value="Kinase-like_dom_sf"/>
</dbReference>
<dbReference type="OMA" id="KLKMPRT"/>
<dbReference type="AlphaFoldDB" id="A0AA38L858"/>